<proteinExistence type="predicted"/>
<dbReference type="InterPro" id="IPR043129">
    <property type="entry name" value="ATPase_NBD"/>
</dbReference>
<organism evidence="1">
    <name type="scientific">Trepomonas sp. PC1</name>
    <dbReference type="NCBI Taxonomy" id="1076344"/>
    <lineage>
        <taxon>Eukaryota</taxon>
        <taxon>Metamonada</taxon>
        <taxon>Diplomonadida</taxon>
        <taxon>Hexamitidae</taxon>
        <taxon>Hexamitinae</taxon>
        <taxon>Trepomonas</taxon>
    </lineage>
</organism>
<name>A0A146KK48_9EUKA</name>
<evidence type="ECO:0000313" key="1">
    <source>
        <dbReference type="EMBL" id="JAP96498.1"/>
    </source>
</evidence>
<sequence>MVHIYHAYTSENYKFDNVRLSVPISAQPIHFDFMRTCAKYVFKGSQVDFTTEPEAAFSYLMTISNEKAINQFKHIILMDGGDGTFDYVYVKFFPKNKIWSKQHGEAFNCAGTNIYTVFKQKLQQVFPTVDFITNQLINDWYDKFKMKTADQLITPTFDITYPCLKMDPMFWDLIANEAQFQRVFKVMKGSNEITKEQMNKEKEQSGVQKCFQTYKLKMRYEVIQEIIRPIDEFCSNFLKVFKKVEEIMELKKEIDESILVVFVGGLAANKTILQRIEQKVDEQDANFTSAVEPQVAIVKGIPVQRADMSLRDFDARSEQYLYFLQNKTLSDRNINLMSTYKISFQNQSHMYTPQFAGNQIRNATSALLKKNQPLAPGQNYKLTELRLSLDTPIDLFFWKTKFDEAPLFFNIMPNALGKQTFNQQDKKILLNESLYHEVLTVYTKDISEENQKALDLDNAISKSVNVEVHLVMEHKRFHPNPQVSIFGKAAKTKQLILLKTVEIWDWFEKEMAENQVRFEFIQKE</sequence>
<accession>A0A146KK48</accession>
<dbReference type="EMBL" id="GDID01000108">
    <property type="protein sequence ID" value="JAP96498.1"/>
    <property type="molecule type" value="Transcribed_RNA"/>
</dbReference>
<dbReference type="SUPFAM" id="SSF53067">
    <property type="entry name" value="Actin-like ATPase domain"/>
    <property type="match status" value="1"/>
</dbReference>
<reference evidence="1" key="1">
    <citation type="submission" date="2015-07" db="EMBL/GenBank/DDBJ databases">
        <title>Adaptation to a free-living lifestyle via gene acquisitions in the diplomonad Trepomonas sp. PC1.</title>
        <authorList>
            <person name="Xu F."/>
            <person name="Jerlstrom-Hultqvist J."/>
            <person name="Kolisko M."/>
            <person name="Simpson A.G.B."/>
            <person name="Roger A.J."/>
            <person name="Svard S.G."/>
            <person name="Andersson J.O."/>
        </authorList>
    </citation>
    <scope>NUCLEOTIDE SEQUENCE</scope>
    <source>
        <strain evidence="1">PC1</strain>
    </source>
</reference>
<protein>
    <submittedName>
        <fullName evidence="1">Fe-S protein assembly chaperone HscA domain-containing protein</fullName>
    </submittedName>
</protein>
<gene>
    <name evidence="1" type="ORF">TPC1_10145</name>
</gene>
<dbReference type="AlphaFoldDB" id="A0A146KK48"/>